<keyword evidence="5" id="KW-0547">Nucleotide-binding</keyword>
<dbReference type="Gene3D" id="3.30.565.10">
    <property type="entry name" value="Histidine kinase-like ATPase, C-terminal domain"/>
    <property type="match status" value="1"/>
</dbReference>
<gene>
    <name evidence="12" type="ORF">C3F09_12565</name>
</gene>
<evidence type="ECO:0000256" key="1">
    <source>
        <dbReference type="ARBA" id="ARBA00000085"/>
    </source>
</evidence>
<keyword evidence="9" id="KW-0175">Coiled coil</keyword>
<reference evidence="12 13" key="1">
    <citation type="journal article" date="2018" name="ISME J.">
        <title>A methanotrophic archaeon couples anaerobic oxidation of methane to Fe(III) reduction.</title>
        <authorList>
            <person name="Cai C."/>
            <person name="Leu A.O."/>
            <person name="Xie G.J."/>
            <person name="Guo J."/>
            <person name="Feng Y."/>
            <person name="Zhao J.X."/>
            <person name="Tyson G.W."/>
            <person name="Yuan Z."/>
            <person name="Hu S."/>
        </authorList>
    </citation>
    <scope>NUCLEOTIDE SEQUENCE [LARGE SCALE GENOMIC DNA]</scope>
    <source>
        <strain evidence="12">FeB_12</strain>
    </source>
</reference>
<evidence type="ECO:0000256" key="10">
    <source>
        <dbReference type="SAM" id="Phobius"/>
    </source>
</evidence>
<dbReference type="GO" id="GO:0004673">
    <property type="term" value="F:protein histidine kinase activity"/>
    <property type="evidence" value="ECO:0007669"/>
    <property type="project" value="UniProtKB-EC"/>
</dbReference>
<dbReference type="GO" id="GO:0000160">
    <property type="term" value="P:phosphorelay signal transduction system"/>
    <property type="evidence" value="ECO:0007669"/>
    <property type="project" value="UniProtKB-KW"/>
</dbReference>
<dbReference type="PROSITE" id="PS50109">
    <property type="entry name" value="HIS_KIN"/>
    <property type="match status" value="1"/>
</dbReference>
<feature type="coiled-coil region" evidence="9">
    <location>
        <begin position="446"/>
        <end position="480"/>
    </location>
</feature>
<dbReference type="CDD" id="cd00075">
    <property type="entry name" value="HATPase"/>
    <property type="match status" value="1"/>
</dbReference>
<comment type="catalytic activity">
    <reaction evidence="1">
        <text>ATP + protein L-histidine = ADP + protein N-phospho-L-histidine.</text>
        <dbReference type="EC" id="2.7.13.3"/>
    </reaction>
</comment>
<organism evidence="12 13">
    <name type="scientific">candidate division GN15 bacterium</name>
    <dbReference type="NCBI Taxonomy" id="2072418"/>
    <lineage>
        <taxon>Bacteria</taxon>
        <taxon>candidate division GN15</taxon>
    </lineage>
</organism>
<dbReference type="InterPro" id="IPR005467">
    <property type="entry name" value="His_kinase_dom"/>
</dbReference>
<evidence type="ECO:0000313" key="13">
    <source>
        <dbReference type="Proteomes" id="UP000250918"/>
    </source>
</evidence>
<dbReference type="InterPro" id="IPR004358">
    <property type="entry name" value="Sig_transdc_His_kin-like_C"/>
</dbReference>
<feature type="transmembrane region" description="Helical" evidence="10">
    <location>
        <begin position="426"/>
        <end position="445"/>
    </location>
</feature>
<dbReference type="Proteomes" id="UP000250918">
    <property type="component" value="Unassembled WGS sequence"/>
</dbReference>
<keyword evidence="7" id="KW-0067">ATP-binding</keyword>
<evidence type="ECO:0000256" key="7">
    <source>
        <dbReference type="ARBA" id="ARBA00022840"/>
    </source>
</evidence>
<keyword evidence="4" id="KW-0808">Transferase</keyword>
<dbReference type="PANTHER" id="PTHR43065:SF10">
    <property type="entry name" value="PEROXIDE STRESS-ACTIVATED HISTIDINE KINASE MAK3"/>
    <property type="match status" value="1"/>
</dbReference>
<keyword evidence="3" id="KW-0597">Phosphoprotein</keyword>
<evidence type="ECO:0000256" key="9">
    <source>
        <dbReference type="SAM" id="Coils"/>
    </source>
</evidence>
<dbReference type="InterPro" id="IPR003594">
    <property type="entry name" value="HATPase_dom"/>
</dbReference>
<evidence type="ECO:0000256" key="3">
    <source>
        <dbReference type="ARBA" id="ARBA00022553"/>
    </source>
</evidence>
<evidence type="ECO:0000256" key="2">
    <source>
        <dbReference type="ARBA" id="ARBA00012438"/>
    </source>
</evidence>
<comment type="caution">
    <text evidence="12">The sequence shown here is derived from an EMBL/GenBank/DDBJ whole genome shotgun (WGS) entry which is preliminary data.</text>
</comment>
<evidence type="ECO:0000256" key="8">
    <source>
        <dbReference type="ARBA" id="ARBA00023012"/>
    </source>
</evidence>
<dbReference type="SMART" id="SM00387">
    <property type="entry name" value="HATPase_c"/>
    <property type="match status" value="1"/>
</dbReference>
<name>A0A855X351_9BACT</name>
<dbReference type="AlphaFoldDB" id="A0A855X351"/>
<evidence type="ECO:0000256" key="4">
    <source>
        <dbReference type="ARBA" id="ARBA00022679"/>
    </source>
</evidence>
<keyword evidence="6" id="KW-0418">Kinase</keyword>
<dbReference type="SUPFAM" id="SSF55874">
    <property type="entry name" value="ATPase domain of HSP90 chaperone/DNA topoisomerase II/histidine kinase"/>
    <property type="match status" value="1"/>
</dbReference>
<keyword evidence="10" id="KW-1133">Transmembrane helix</keyword>
<dbReference type="PANTHER" id="PTHR43065">
    <property type="entry name" value="SENSOR HISTIDINE KINASE"/>
    <property type="match status" value="1"/>
</dbReference>
<dbReference type="InterPro" id="IPR036890">
    <property type="entry name" value="HATPase_C_sf"/>
</dbReference>
<evidence type="ECO:0000313" key="12">
    <source>
        <dbReference type="EMBL" id="PWB67960.1"/>
    </source>
</evidence>
<dbReference type="Pfam" id="PF02518">
    <property type="entry name" value="HATPase_c"/>
    <property type="match status" value="1"/>
</dbReference>
<sequence>MIPAFTDCPRVPIVRSLRTAREGLIGSRTATRVSALNPCSPEDRPSHLMWTDYPDGNMIDETPVPNLEITDVEPSLDTITNRLAVYCAGFWRDTAYLVRWSPQDESIIRLAADVGRDNDSSGNWQPEFRVAGVFDCDFDGQEELFFYLNSVRDKQPRVLMCVERNPFRIAWKLPVASPVFEVHSCHDSVNPGILFVTSPPGQGVVDGRFSDSWGYLVRVDQSGQVVFSKVVSRYPIGGSLKESVDRKSFYLLHRFPISSDTTKLADSTMCTYLSKIDGYGTVLFQHSDLGIGSEQWVDPWGGADSEQVYMQLRSGEVMQFNQSLQLTAVSDSCDISGFLTWIPRFDGHEPAAVLQESLDAIGIYDRHFRKLAELPHFNTLDVLQRGERGEVTAIAASRGGGTHLYIRFERGGFLRNASIFYRNNQIYVVSILFAALAAFVVSNFYRRRTKKNLAIISSQKKELEQTHQALKEAQQTIIAQEKFRQAKDIAGGFAHEIRNALFPADGAMVRVRRLFEQESLDRARALQMLASVDSAVARAIGITEQITQFTKLDSLYSPESVRIADTAAEVRRAVQGRLESDNVIFQVSGGDSIAVVQNRAQLYSVIHNLVINSLDALAGRPNPAITLSWAAAGDTTELTVEDNGIGIPAENLDRIFDTFYSTKPNSGTGLGLAIVKKTVEMYGGTIRVASQPERGTVFTLRFKIAGSIAKPVQREQSADNSRETI</sequence>
<protein>
    <recommendedName>
        <fullName evidence="2">histidine kinase</fullName>
        <ecNumber evidence="2">2.7.13.3</ecNumber>
    </recommendedName>
</protein>
<dbReference type="GO" id="GO:0005524">
    <property type="term" value="F:ATP binding"/>
    <property type="evidence" value="ECO:0007669"/>
    <property type="project" value="UniProtKB-KW"/>
</dbReference>
<proteinExistence type="predicted"/>
<keyword evidence="10" id="KW-0472">Membrane</keyword>
<dbReference type="Gene3D" id="1.10.287.130">
    <property type="match status" value="1"/>
</dbReference>
<feature type="domain" description="Histidine kinase" evidence="11">
    <location>
        <begin position="492"/>
        <end position="706"/>
    </location>
</feature>
<evidence type="ECO:0000256" key="6">
    <source>
        <dbReference type="ARBA" id="ARBA00022777"/>
    </source>
</evidence>
<dbReference type="PRINTS" id="PR00344">
    <property type="entry name" value="BCTRLSENSOR"/>
</dbReference>
<evidence type="ECO:0000256" key="5">
    <source>
        <dbReference type="ARBA" id="ARBA00022741"/>
    </source>
</evidence>
<accession>A0A855X351</accession>
<keyword evidence="8" id="KW-0902">Two-component regulatory system</keyword>
<evidence type="ECO:0000259" key="11">
    <source>
        <dbReference type="PROSITE" id="PS50109"/>
    </source>
</evidence>
<keyword evidence="10" id="KW-0812">Transmembrane</keyword>
<dbReference type="EC" id="2.7.13.3" evidence="2"/>
<dbReference type="EMBL" id="PQAP01000223">
    <property type="protein sequence ID" value="PWB67960.1"/>
    <property type="molecule type" value="Genomic_DNA"/>
</dbReference>